<gene>
    <name evidence="1" type="ORF">AGR3A_Lc130411</name>
</gene>
<dbReference type="STRING" id="1183432.AGR3A_Lc130411"/>
<dbReference type="Proteomes" id="UP000191988">
    <property type="component" value="Unassembled WGS sequence"/>
</dbReference>
<sequence length="59" mass="6555">MMSATPIAPIIKAMARLRHCFQEPCHAIADINSLKGFVRDDPNATDYRGRPQIEVACNV</sequence>
<accession>A0A1S7RG52</accession>
<evidence type="ECO:0000313" key="1">
    <source>
        <dbReference type="EMBL" id="CUX52009.1"/>
    </source>
</evidence>
<evidence type="ECO:0000313" key="2">
    <source>
        <dbReference type="Proteomes" id="UP000191988"/>
    </source>
</evidence>
<reference evidence="2" key="1">
    <citation type="submission" date="2016-01" db="EMBL/GenBank/DDBJ databases">
        <authorList>
            <person name="Regsiter A."/>
            <person name="william w."/>
        </authorList>
    </citation>
    <scope>NUCLEOTIDE SEQUENCE [LARGE SCALE GENOMIC DNA]</scope>
    <source>
        <strain evidence="2">CFBP 6623</strain>
    </source>
</reference>
<dbReference type="AlphaFoldDB" id="A0A1S7RG52"/>
<proteinExistence type="predicted"/>
<keyword evidence="2" id="KW-1185">Reference proteome</keyword>
<protein>
    <submittedName>
        <fullName evidence="1">Uncharacterized protein</fullName>
    </submittedName>
</protein>
<dbReference type="EMBL" id="FBWK01000049">
    <property type="protein sequence ID" value="CUX52009.1"/>
    <property type="molecule type" value="Genomic_DNA"/>
</dbReference>
<organism evidence="1 2">
    <name type="scientific">Agrobacterium tomkonis CFBP 6623</name>
    <dbReference type="NCBI Taxonomy" id="1183432"/>
    <lineage>
        <taxon>Bacteria</taxon>
        <taxon>Pseudomonadati</taxon>
        <taxon>Pseudomonadota</taxon>
        <taxon>Alphaproteobacteria</taxon>
        <taxon>Hyphomicrobiales</taxon>
        <taxon>Rhizobiaceae</taxon>
        <taxon>Rhizobium/Agrobacterium group</taxon>
        <taxon>Agrobacterium</taxon>
        <taxon>Agrobacterium tumefaciens complex</taxon>
    </lineage>
</organism>
<name>A0A1S7RG52_9HYPH</name>